<evidence type="ECO:0000256" key="4">
    <source>
        <dbReference type="ARBA" id="ARBA00022490"/>
    </source>
</evidence>
<evidence type="ECO:0000313" key="13">
    <source>
        <dbReference type="Proteomes" id="UP000821853"/>
    </source>
</evidence>
<comment type="caution">
    <text evidence="12">The sequence shown here is derived from an EMBL/GenBank/DDBJ whole genome shotgun (WGS) entry which is preliminary data.</text>
</comment>
<evidence type="ECO:0000259" key="11">
    <source>
        <dbReference type="Pfam" id="PF04065"/>
    </source>
</evidence>
<dbReference type="GO" id="GO:0030015">
    <property type="term" value="C:CCR4-NOT core complex"/>
    <property type="evidence" value="ECO:0007669"/>
    <property type="project" value="InterPro"/>
</dbReference>
<protein>
    <recommendedName>
        <fullName evidence="11">CCR4-Not complex component Not N-terminal domain-containing protein</fullName>
    </recommendedName>
</protein>
<evidence type="ECO:0000256" key="10">
    <source>
        <dbReference type="SAM" id="MobiDB-lite"/>
    </source>
</evidence>
<keyword evidence="6" id="KW-0805">Transcription regulation</keyword>
<keyword evidence="7" id="KW-0804">Transcription</keyword>
<dbReference type="InterPro" id="IPR040168">
    <property type="entry name" value="Not2/3/5"/>
</dbReference>
<keyword evidence="13" id="KW-1185">Reference proteome</keyword>
<dbReference type="VEuPathDB" id="VectorBase:HLOH_044142"/>
<feature type="domain" description="CCR4-Not complex component Not N-terminal" evidence="11">
    <location>
        <begin position="4"/>
        <end position="229"/>
    </location>
</feature>
<keyword evidence="8" id="KW-0539">Nucleus</keyword>
<dbReference type="PANTHER" id="PTHR23326">
    <property type="entry name" value="CCR4 NOT-RELATED"/>
    <property type="match status" value="1"/>
</dbReference>
<comment type="subcellular location">
    <subcellularLocation>
        <location evidence="2">Cytoplasm</location>
    </subcellularLocation>
    <subcellularLocation>
        <location evidence="1">Nucleus</location>
    </subcellularLocation>
</comment>
<dbReference type="GO" id="GO:0005634">
    <property type="term" value="C:nucleus"/>
    <property type="evidence" value="ECO:0007669"/>
    <property type="project" value="UniProtKB-SubCell"/>
</dbReference>
<evidence type="ECO:0000256" key="7">
    <source>
        <dbReference type="ARBA" id="ARBA00023163"/>
    </source>
</evidence>
<sequence length="334" mass="38183">MADRKKLQGEIERCLKKVGEGVELFEEIWQKVLTATNTTLKEKYESDLKKEIKKLQRLRDQIKTWLASSEIKEKGVLLDNRKLIETQMERFKALEREVKIKAYSKEGLDGNLKVDPAQKEKEEMTLWLSNSIDTLGIHVDQFESELELLTPGLKKKNDNQGRVDQLKALLARHQYHVVKLETLMRMLDNGTIEVSKINEIKEDVEYYIESCQDPDFEENEFLYDDLDLQDMTDFLTKAGMGLSLERTNNGGTPDQAATNEDVPTRADLSTSTNSVSPVSNPVPTNNTRPVVGNQGGRDITEWGKAYSQRNGSRQQQAASSSRLPEQEHIVPWQR</sequence>
<keyword evidence="5" id="KW-0678">Repressor</keyword>
<reference evidence="12 13" key="1">
    <citation type="journal article" date="2020" name="Cell">
        <title>Large-Scale Comparative Analyses of Tick Genomes Elucidate Their Genetic Diversity and Vector Capacities.</title>
        <authorList>
            <consortium name="Tick Genome and Microbiome Consortium (TIGMIC)"/>
            <person name="Jia N."/>
            <person name="Wang J."/>
            <person name="Shi W."/>
            <person name="Du L."/>
            <person name="Sun Y."/>
            <person name="Zhan W."/>
            <person name="Jiang J.F."/>
            <person name="Wang Q."/>
            <person name="Zhang B."/>
            <person name="Ji P."/>
            <person name="Bell-Sakyi L."/>
            <person name="Cui X.M."/>
            <person name="Yuan T.T."/>
            <person name="Jiang B.G."/>
            <person name="Yang W.F."/>
            <person name="Lam T.T."/>
            <person name="Chang Q.C."/>
            <person name="Ding S.J."/>
            <person name="Wang X.J."/>
            <person name="Zhu J.G."/>
            <person name="Ruan X.D."/>
            <person name="Zhao L."/>
            <person name="Wei J.T."/>
            <person name="Ye R.Z."/>
            <person name="Que T.C."/>
            <person name="Du C.H."/>
            <person name="Zhou Y.H."/>
            <person name="Cheng J.X."/>
            <person name="Dai P.F."/>
            <person name="Guo W.B."/>
            <person name="Han X.H."/>
            <person name="Huang E.J."/>
            <person name="Li L.F."/>
            <person name="Wei W."/>
            <person name="Gao Y.C."/>
            <person name="Liu J.Z."/>
            <person name="Shao H.Z."/>
            <person name="Wang X."/>
            <person name="Wang C.C."/>
            <person name="Yang T.C."/>
            <person name="Huo Q.B."/>
            <person name="Li W."/>
            <person name="Chen H.Y."/>
            <person name="Chen S.E."/>
            <person name="Zhou L.G."/>
            <person name="Ni X.B."/>
            <person name="Tian J.H."/>
            <person name="Sheng Y."/>
            <person name="Liu T."/>
            <person name="Pan Y.S."/>
            <person name="Xia L.Y."/>
            <person name="Li J."/>
            <person name="Zhao F."/>
            <person name="Cao W.C."/>
        </authorList>
    </citation>
    <scope>NUCLEOTIDE SEQUENCE [LARGE SCALE GENOMIC DNA]</scope>
    <source>
        <strain evidence="12">HaeL-2018</strain>
    </source>
</reference>
<comment type="similarity">
    <text evidence="3">Belongs to the CNOT2/3/5 family.</text>
</comment>
<dbReference type="InterPro" id="IPR012270">
    <property type="entry name" value="CCR4-NOT_su3/5"/>
</dbReference>
<keyword evidence="9" id="KW-0175">Coiled coil</keyword>
<gene>
    <name evidence="12" type="ORF">HPB48_025123</name>
</gene>
<dbReference type="GO" id="GO:0005737">
    <property type="term" value="C:cytoplasm"/>
    <property type="evidence" value="ECO:0007669"/>
    <property type="project" value="UniProtKB-SubCell"/>
</dbReference>
<name>A0A9J6GYR1_HAELO</name>
<dbReference type="Pfam" id="PF04065">
    <property type="entry name" value="Not3"/>
    <property type="match status" value="1"/>
</dbReference>
<feature type="compositionally biased region" description="Low complexity" evidence="10">
    <location>
        <begin position="307"/>
        <end position="322"/>
    </location>
</feature>
<evidence type="ECO:0000256" key="2">
    <source>
        <dbReference type="ARBA" id="ARBA00004496"/>
    </source>
</evidence>
<keyword evidence="4" id="KW-0963">Cytoplasm</keyword>
<dbReference type="AlphaFoldDB" id="A0A9J6GYR1"/>
<organism evidence="12 13">
    <name type="scientific">Haemaphysalis longicornis</name>
    <name type="common">Bush tick</name>
    <dbReference type="NCBI Taxonomy" id="44386"/>
    <lineage>
        <taxon>Eukaryota</taxon>
        <taxon>Metazoa</taxon>
        <taxon>Ecdysozoa</taxon>
        <taxon>Arthropoda</taxon>
        <taxon>Chelicerata</taxon>
        <taxon>Arachnida</taxon>
        <taxon>Acari</taxon>
        <taxon>Parasitiformes</taxon>
        <taxon>Ixodida</taxon>
        <taxon>Ixodoidea</taxon>
        <taxon>Ixodidae</taxon>
        <taxon>Haemaphysalinae</taxon>
        <taxon>Haemaphysalis</taxon>
    </lineage>
</organism>
<feature type="coiled-coil region" evidence="9">
    <location>
        <begin position="41"/>
        <end position="68"/>
    </location>
</feature>
<dbReference type="InterPro" id="IPR007207">
    <property type="entry name" value="Not_N"/>
</dbReference>
<feature type="region of interest" description="Disordered" evidence="10">
    <location>
        <begin position="245"/>
        <end position="334"/>
    </location>
</feature>
<evidence type="ECO:0000256" key="9">
    <source>
        <dbReference type="SAM" id="Coils"/>
    </source>
</evidence>
<dbReference type="OMA" id="CECKIES"/>
<dbReference type="Proteomes" id="UP000821853">
    <property type="component" value="Unassembled WGS sequence"/>
</dbReference>
<dbReference type="OrthoDB" id="293823at2759"/>
<evidence type="ECO:0000256" key="6">
    <source>
        <dbReference type="ARBA" id="ARBA00023015"/>
    </source>
</evidence>
<feature type="compositionally biased region" description="Low complexity" evidence="10">
    <location>
        <begin position="269"/>
        <end position="291"/>
    </location>
</feature>
<evidence type="ECO:0000256" key="8">
    <source>
        <dbReference type="ARBA" id="ARBA00023242"/>
    </source>
</evidence>
<dbReference type="GO" id="GO:0006355">
    <property type="term" value="P:regulation of DNA-templated transcription"/>
    <property type="evidence" value="ECO:0007669"/>
    <property type="project" value="InterPro"/>
</dbReference>
<feature type="compositionally biased region" description="Polar residues" evidence="10">
    <location>
        <begin position="245"/>
        <end position="258"/>
    </location>
</feature>
<proteinExistence type="inferred from homology"/>
<accession>A0A9J6GYR1</accession>
<evidence type="ECO:0000313" key="12">
    <source>
        <dbReference type="EMBL" id="KAH9383551.1"/>
    </source>
</evidence>
<dbReference type="EMBL" id="JABSTR010001154">
    <property type="protein sequence ID" value="KAH9383551.1"/>
    <property type="molecule type" value="Genomic_DNA"/>
</dbReference>
<dbReference type="PIRSF" id="PIRSF005290">
    <property type="entry name" value="NOT_su_3_5"/>
    <property type="match status" value="1"/>
</dbReference>
<evidence type="ECO:0000256" key="3">
    <source>
        <dbReference type="ARBA" id="ARBA00007682"/>
    </source>
</evidence>
<evidence type="ECO:0000256" key="5">
    <source>
        <dbReference type="ARBA" id="ARBA00022491"/>
    </source>
</evidence>
<evidence type="ECO:0000256" key="1">
    <source>
        <dbReference type="ARBA" id="ARBA00004123"/>
    </source>
</evidence>